<proteinExistence type="predicted"/>
<accession>A0A2U1D579</accession>
<evidence type="ECO:0000313" key="1">
    <source>
        <dbReference type="EMBL" id="PVY82843.1"/>
    </source>
</evidence>
<dbReference type="Proteomes" id="UP000245433">
    <property type="component" value="Unassembled WGS sequence"/>
</dbReference>
<comment type="caution">
    <text evidence="1">The sequence shown here is derived from an EMBL/GenBank/DDBJ whole genome shotgun (WGS) entry which is preliminary data.</text>
</comment>
<keyword evidence="2" id="KW-1185">Reference proteome</keyword>
<gene>
    <name evidence="1" type="ORF">C7384_11037</name>
</gene>
<dbReference type="RefSeq" id="WP_165806806.1">
    <property type="nucleotide sequence ID" value="NZ_CAKOEW010000013.1"/>
</dbReference>
<evidence type="ECO:0000313" key="2">
    <source>
        <dbReference type="Proteomes" id="UP000245433"/>
    </source>
</evidence>
<protein>
    <submittedName>
        <fullName evidence="1">Uncharacterized protein</fullName>
    </submittedName>
</protein>
<dbReference type="AlphaFoldDB" id="A0A2U1D579"/>
<sequence length="56" mass="6513">MIVIGILLLLYGIAVFFYTRSTYFDEYVKNDTTGQPPSFKKAYIKNFLDIAWVLTL</sequence>
<name>A0A2U1D579_9LACO</name>
<reference evidence="1 2" key="1">
    <citation type="submission" date="2018-04" db="EMBL/GenBank/DDBJ databases">
        <title>Genomic Encyclopedia of Type Strains, Phase IV (KMG-IV): sequencing the most valuable type-strain genomes for metagenomic binning, comparative biology and taxonomic classification.</title>
        <authorList>
            <person name="Goeker M."/>
        </authorList>
    </citation>
    <scope>NUCLEOTIDE SEQUENCE [LARGE SCALE GENOMIC DNA]</scope>
    <source>
        <strain evidence="1 2">DSM 28795</strain>
    </source>
</reference>
<dbReference type="EMBL" id="QEKT01000010">
    <property type="protein sequence ID" value="PVY82843.1"/>
    <property type="molecule type" value="Genomic_DNA"/>
</dbReference>
<organism evidence="1 2">
    <name type="scientific">Convivina intestini</name>
    <dbReference type="NCBI Taxonomy" id="1505726"/>
    <lineage>
        <taxon>Bacteria</taxon>
        <taxon>Bacillati</taxon>
        <taxon>Bacillota</taxon>
        <taxon>Bacilli</taxon>
        <taxon>Lactobacillales</taxon>
        <taxon>Lactobacillaceae</taxon>
        <taxon>Convivina</taxon>
    </lineage>
</organism>